<evidence type="ECO:0000313" key="3">
    <source>
        <dbReference type="EMBL" id="OJJ40985.1"/>
    </source>
</evidence>
<dbReference type="OrthoDB" id="330671at2759"/>
<dbReference type="GO" id="GO:0015937">
    <property type="term" value="P:coenzyme A biosynthetic process"/>
    <property type="evidence" value="ECO:0007669"/>
    <property type="project" value="TreeGrafter"/>
</dbReference>
<protein>
    <recommendedName>
        <fullName evidence="2">Cytidyltransferase-like domain-containing protein</fullName>
    </recommendedName>
</protein>
<evidence type="ECO:0000256" key="1">
    <source>
        <dbReference type="SAM" id="MobiDB-lite"/>
    </source>
</evidence>
<dbReference type="GO" id="GO:0004140">
    <property type="term" value="F:dephospho-CoA kinase activity"/>
    <property type="evidence" value="ECO:0007669"/>
    <property type="project" value="TreeGrafter"/>
</dbReference>
<dbReference type="InterPro" id="IPR014729">
    <property type="entry name" value="Rossmann-like_a/b/a_fold"/>
</dbReference>
<dbReference type="Gene3D" id="3.40.50.620">
    <property type="entry name" value="HUPs"/>
    <property type="match status" value="1"/>
</dbReference>
<reference evidence="4" key="1">
    <citation type="journal article" date="2017" name="Genome Biol.">
        <title>Comparative genomics reveals high biological diversity and specific adaptations in the industrially and medically important fungal genus Aspergillus.</title>
        <authorList>
            <person name="de Vries R.P."/>
            <person name="Riley R."/>
            <person name="Wiebenga A."/>
            <person name="Aguilar-Osorio G."/>
            <person name="Amillis S."/>
            <person name="Uchima C.A."/>
            <person name="Anderluh G."/>
            <person name="Asadollahi M."/>
            <person name="Askin M."/>
            <person name="Barry K."/>
            <person name="Battaglia E."/>
            <person name="Bayram O."/>
            <person name="Benocci T."/>
            <person name="Braus-Stromeyer S.A."/>
            <person name="Caldana C."/>
            <person name="Canovas D."/>
            <person name="Cerqueira G.C."/>
            <person name="Chen F."/>
            <person name="Chen W."/>
            <person name="Choi C."/>
            <person name="Clum A."/>
            <person name="Dos Santos R.A."/>
            <person name="Damasio A.R."/>
            <person name="Diallinas G."/>
            <person name="Emri T."/>
            <person name="Fekete E."/>
            <person name="Flipphi M."/>
            <person name="Freyberg S."/>
            <person name="Gallo A."/>
            <person name="Gournas C."/>
            <person name="Habgood R."/>
            <person name="Hainaut M."/>
            <person name="Harispe M.L."/>
            <person name="Henrissat B."/>
            <person name="Hilden K.S."/>
            <person name="Hope R."/>
            <person name="Hossain A."/>
            <person name="Karabika E."/>
            <person name="Karaffa L."/>
            <person name="Karanyi Z."/>
            <person name="Krasevec N."/>
            <person name="Kuo A."/>
            <person name="Kusch H."/>
            <person name="LaButti K."/>
            <person name="Lagendijk E.L."/>
            <person name="Lapidus A."/>
            <person name="Levasseur A."/>
            <person name="Lindquist E."/>
            <person name="Lipzen A."/>
            <person name="Logrieco A.F."/>
            <person name="MacCabe A."/>
            <person name="Maekelae M.R."/>
            <person name="Malavazi I."/>
            <person name="Melin P."/>
            <person name="Meyer V."/>
            <person name="Mielnichuk N."/>
            <person name="Miskei M."/>
            <person name="Molnar A.P."/>
            <person name="Mule G."/>
            <person name="Ngan C.Y."/>
            <person name="Orejas M."/>
            <person name="Orosz E."/>
            <person name="Ouedraogo J.P."/>
            <person name="Overkamp K.M."/>
            <person name="Park H.-S."/>
            <person name="Perrone G."/>
            <person name="Piumi F."/>
            <person name="Punt P.J."/>
            <person name="Ram A.F."/>
            <person name="Ramon A."/>
            <person name="Rauscher S."/>
            <person name="Record E."/>
            <person name="Riano-Pachon D.M."/>
            <person name="Robert V."/>
            <person name="Roehrig J."/>
            <person name="Ruller R."/>
            <person name="Salamov A."/>
            <person name="Salih N.S."/>
            <person name="Samson R.A."/>
            <person name="Sandor E."/>
            <person name="Sanguinetti M."/>
            <person name="Schuetze T."/>
            <person name="Sepcic K."/>
            <person name="Shelest E."/>
            <person name="Sherlock G."/>
            <person name="Sophianopoulou V."/>
            <person name="Squina F.M."/>
            <person name="Sun H."/>
            <person name="Susca A."/>
            <person name="Todd R.B."/>
            <person name="Tsang A."/>
            <person name="Unkles S.E."/>
            <person name="van de Wiele N."/>
            <person name="van Rossen-Uffink D."/>
            <person name="Oliveira J.V."/>
            <person name="Vesth T.C."/>
            <person name="Visser J."/>
            <person name="Yu J.-H."/>
            <person name="Zhou M."/>
            <person name="Andersen M.R."/>
            <person name="Archer D.B."/>
            <person name="Baker S.E."/>
            <person name="Benoit I."/>
            <person name="Brakhage A.A."/>
            <person name="Braus G.H."/>
            <person name="Fischer R."/>
            <person name="Frisvad J.C."/>
            <person name="Goldman G.H."/>
            <person name="Houbraken J."/>
            <person name="Oakley B."/>
            <person name="Pocsi I."/>
            <person name="Scazzocchio C."/>
            <person name="Seiboth B."/>
            <person name="vanKuyk P.A."/>
            <person name="Wortman J."/>
            <person name="Dyer P.S."/>
            <person name="Grigoriev I.V."/>
        </authorList>
    </citation>
    <scope>NUCLEOTIDE SEQUENCE [LARGE SCALE GENOMIC DNA]</scope>
    <source>
        <strain evidence="4">DTO 134E9</strain>
    </source>
</reference>
<dbReference type="GeneID" id="63748291"/>
<feature type="region of interest" description="Disordered" evidence="1">
    <location>
        <begin position="385"/>
        <end position="408"/>
    </location>
</feature>
<dbReference type="Proteomes" id="UP000184383">
    <property type="component" value="Unassembled WGS sequence"/>
</dbReference>
<keyword evidence="4" id="KW-1185">Reference proteome</keyword>
<organism evidence="3 4">
    <name type="scientific">Aspergillus wentii DTO 134E9</name>
    <dbReference type="NCBI Taxonomy" id="1073089"/>
    <lineage>
        <taxon>Eukaryota</taxon>
        <taxon>Fungi</taxon>
        <taxon>Dikarya</taxon>
        <taxon>Ascomycota</taxon>
        <taxon>Pezizomycotina</taxon>
        <taxon>Eurotiomycetes</taxon>
        <taxon>Eurotiomycetidae</taxon>
        <taxon>Eurotiales</taxon>
        <taxon>Aspergillaceae</taxon>
        <taxon>Aspergillus</taxon>
        <taxon>Aspergillus subgen. Cremei</taxon>
    </lineage>
</organism>
<dbReference type="PANTHER" id="PTHR10695:SF46">
    <property type="entry name" value="BIFUNCTIONAL COENZYME A SYNTHASE-RELATED"/>
    <property type="match status" value="1"/>
</dbReference>
<feature type="compositionally biased region" description="Basic and acidic residues" evidence="1">
    <location>
        <begin position="397"/>
        <end position="408"/>
    </location>
</feature>
<feature type="compositionally biased region" description="Polar residues" evidence="1">
    <location>
        <begin position="385"/>
        <end position="396"/>
    </location>
</feature>
<dbReference type="SUPFAM" id="SSF52374">
    <property type="entry name" value="Nucleotidylyl transferase"/>
    <property type="match status" value="1"/>
</dbReference>
<evidence type="ECO:0000313" key="4">
    <source>
        <dbReference type="Proteomes" id="UP000184383"/>
    </source>
</evidence>
<accession>A0A1L9S1F6</accession>
<dbReference type="STRING" id="1073089.A0A1L9S1F6"/>
<dbReference type="Pfam" id="PF01467">
    <property type="entry name" value="CTP_transf_like"/>
    <property type="match status" value="1"/>
</dbReference>
<feature type="domain" description="Cytidyltransferase-like" evidence="2">
    <location>
        <begin position="213"/>
        <end position="401"/>
    </location>
</feature>
<evidence type="ECO:0000259" key="2">
    <source>
        <dbReference type="Pfam" id="PF01467"/>
    </source>
</evidence>
<dbReference type="InterPro" id="IPR004821">
    <property type="entry name" value="Cyt_trans-like"/>
</dbReference>
<dbReference type="EMBL" id="KV878209">
    <property type="protein sequence ID" value="OJJ40985.1"/>
    <property type="molecule type" value="Genomic_DNA"/>
</dbReference>
<dbReference type="RefSeq" id="XP_040694661.1">
    <property type="nucleotide sequence ID" value="XM_040832443.1"/>
</dbReference>
<name>A0A1L9S1F6_ASPWE</name>
<sequence>MASDRFSPPSGLLLLPPPPSTSFEQLRDAYGPSLSDVFSKISRMLNGSNDIAVLDIALSIPGLLSPSYQPRAKVFKRLQSFLASIYSLIGIVSTEQRIELDFPGGVDARVVFIDFDPVHPALVVPENRQVSLYGPILDLQTLATSERSWDCVFYLDNKTGQSLAAAFSSLYSQTRDFTAGIMHPISGVSDWESSEPLLINEDELPSNTHFSVIVGGTFDHFHIGHKLLLTATALALEPTWSIDTGNERLLSVGVTGDELLVNKKYAEFLESWEERYQNTASFLAAILEFCPPEKTAPRIQRVSQPGPNGKYALVKLRPNLTLKIVQISDPFGPTITEENISALIVSQETRAGGAAVNDERAKKGWKSLDIFEVDVLHLGELPTADSDSFASKISSTDIRRRQMDQSTR</sequence>
<dbReference type="VEuPathDB" id="FungiDB:ASPWEDRAFT_23110"/>
<proteinExistence type="predicted"/>
<dbReference type="AlphaFoldDB" id="A0A1L9S1F6"/>
<gene>
    <name evidence="3" type="ORF">ASPWEDRAFT_23110</name>
</gene>
<dbReference type="PANTHER" id="PTHR10695">
    <property type="entry name" value="DEPHOSPHO-COA KINASE-RELATED"/>
    <property type="match status" value="1"/>
</dbReference>